<evidence type="ECO:0000313" key="5">
    <source>
        <dbReference type="Proteomes" id="UP000265520"/>
    </source>
</evidence>
<dbReference type="EMBL" id="LXQA010044529">
    <property type="protein sequence ID" value="MCI00887.1"/>
    <property type="molecule type" value="Genomic_DNA"/>
</dbReference>
<keyword evidence="5" id="KW-1185">Reference proteome</keyword>
<evidence type="ECO:0000256" key="3">
    <source>
        <dbReference type="ARBA" id="ARBA00023326"/>
    </source>
</evidence>
<dbReference type="Gene3D" id="3.20.20.80">
    <property type="entry name" value="Glycosidases"/>
    <property type="match status" value="1"/>
</dbReference>
<accession>A0A392NLX6</accession>
<evidence type="ECO:0000313" key="4">
    <source>
        <dbReference type="EMBL" id="MCI00887.1"/>
    </source>
</evidence>
<keyword evidence="2" id="KW-0119">Carbohydrate metabolism</keyword>
<dbReference type="InterPro" id="IPR001554">
    <property type="entry name" value="Glyco_hydro_14"/>
</dbReference>
<evidence type="ECO:0000256" key="2">
    <source>
        <dbReference type="ARBA" id="ARBA00023277"/>
    </source>
</evidence>
<keyword evidence="3" id="KW-0624">Polysaccharide degradation</keyword>
<dbReference type="AlphaFoldDB" id="A0A392NLX6"/>
<evidence type="ECO:0000256" key="1">
    <source>
        <dbReference type="ARBA" id="ARBA00005652"/>
    </source>
</evidence>
<name>A0A392NLX6_9FABA</name>
<sequence>MLKPPQIGEKVERRRLENKPIARRERFNRTVGYQTAWGSGLSSASNDDGLYTCATTEESISGEKRSFAASPVNSVMQDIHSGVHESDFNCTPYVPVYINLPAGNINKFCQLIDPEGIRQELIHIKSLNFDGVVVDCWWRIVEDREGRRNTECLSWEIDKEQAL</sequence>
<dbReference type="GO" id="GO:0016161">
    <property type="term" value="F:beta-amylase activity"/>
    <property type="evidence" value="ECO:0007669"/>
    <property type="project" value="InterPro"/>
</dbReference>
<dbReference type="GO" id="GO:0000272">
    <property type="term" value="P:polysaccharide catabolic process"/>
    <property type="evidence" value="ECO:0007669"/>
    <property type="project" value="UniProtKB-KW"/>
</dbReference>
<comment type="similarity">
    <text evidence="1">Belongs to the glycosyl hydrolase 14 family.</text>
</comment>
<dbReference type="SUPFAM" id="SSF51445">
    <property type="entry name" value="(Trans)glycosidases"/>
    <property type="match status" value="1"/>
</dbReference>
<reference evidence="4 5" key="1">
    <citation type="journal article" date="2018" name="Front. Plant Sci.">
        <title>Red Clover (Trifolium pratense) and Zigzag Clover (T. medium) - A Picture of Genomic Similarities and Differences.</title>
        <authorList>
            <person name="Dluhosova J."/>
            <person name="Istvanek J."/>
            <person name="Nedelnik J."/>
            <person name="Repkova J."/>
        </authorList>
    </citation>
    <scope>NUCLEOTIDE SEQUENCE [LARGE SCALE GENOMIC DNA]</scope>
    <source>
        <strain evidence="5">cv. 10/8</strain>
        <tissue evidence="4">Leaf</tissue>
    </source>
</reference>
<protein>
    <submittedName>
        <fullName evidence="4">Beta-amylase 8-like</fullName>
    </submittedName>
</protein>
<proteinExistence type="inferred from homology"/>
<feature type="non-terminal residue" evidence="4">
    <location>
        <position position="163"/>
    </location>
</feature>
<dbReference type="Proteomes" id="UP000265520">
    <property type="component" value="Unassembled WGS sequence"/>
</dbReference>
<dbReference type="InterPro" id="IPR017853">
    <property type="entry name" value="GH"/>
</dbReference>
<organism evidence="4 5">
    <name type="scientific">Trifolium medium</name>
    <dbReference type="NCBI Taxonomy" id="97028"/>
    <lineage>
        <taxon>Eukaryota</taxon>
        <taxon>Viridiplantae</taxon>
        <taxon>Streptophyta</taxon>
        <taxon>Embryophyta</taxon>
        <taxon>Tracheophyta</taxon>
        <taxon>Spermatophyta</taxon>
        <taxon>Magnoliopsida</taxon>
        <taxon>eudicotyledons</taxon>
        <taxon>Gunneridae</taxon>
        <taxon>Pentapetalae</taxon>
        <taxon>rosids</taxon>
        <taxon>fabids</taxon>
        <taxon>Fabales</taxon>
        <taxon>Fabaceae</taxon>
        <taxon>Papilionoideae</taxon>
        <taxon>50 kb inversion clade</taxon>
        <taxon>NPAAA clade</taxon>
        <taxon>Hologalegina</taxon>
        <taxon>IRL clade</taxon>
        <taxon>Trifolieae</taxon>
        <taxon>Trifolium</taxon>
    </lineage>
</organism>
<dbReference type="PANTHER" id="PTHR31352">
    <property type="entry name" value="BETA-AMYLASE 1, CHLOROPLASTIC"/>
    <property type="match status" value="1"/>
</dbReference>
<comment type="caution">
    <text evidence="4">The sequence shown here is derived from an EMBL/GenBank/DDBJ whole genome shotgun (WGS) entry which is preliminary data.</text>
</comment>
<dbReference type="PANTHER" id="PTHR31352:SF8">
    <property type="entry name" value="BETA-AMYLASE 8"/>
    <property type="match status" value="1"/>
</dbReference>